<dbReference type="Proteomes" id="UP000827976">
    <property type="component" value="Chromosome 12"/>
</dbReference>
<name>A0ACB7V101_DIOAL</name>
<sequence>MMPKSELRKMPSLHVNLNKSCVRFGEKVRSGEKREARRKEEIQKFEVVVWLLQGSIILS</sequence>
<evidence type="ECO:0000313" key="1">
    <source>
        <dbReference type="EMBL" id="KAH7667002.1"/>
    </source>
</evidence>
<gene>
    <name evidence="1" type="ORF">IHE45_12G030900</name>
</gene>
<proteinExistence type="predicted"/>
<dbReference type="EMBL" id="CM037022">
    <property type="protein sequence ID" value="KAH7667002.1"/>
    <property type="molecule type" value="Genomic_DNA"/>
</dbReference>
<organism evidence="1 2">
    <name type="scientific">Dioscorea alata</name>
    <name type="common">Purple yam</name>
    <dbReference type="NCBI Taxonomy" id="55571"/>
    <lineage>
        <taxon>Eukaryota</taxon>
        <taxon>Viridiplantae</taxon>
        <taxon>Streptophyta</taxon>
        <taxon>Embryophyta</taxon>
        <taxon>Tracheophyta</taxon>
        <taxon>Spermatophyta</taxon>
        <taxon>Magnoliopsida</taxon>
        <taxon>Liliopsida</taxon>
        <taxon>Dioscoreales</taxon>
        <taxon>Dioscoreaceae</taxon>
        <taxon>Dioscorea</taxon>
    </lineage>
</organism>
<protein>
    <submittedName>
        <fullName evidence="1">Uncharacterized protein</fullName>
    </submittedName>
</protein>
<comment type="caution">
    <text evidence="1">The sequence shown here is derived from an EMBL/GenBank/DDBJ whole genome shotgun (WGS) entry which is preliminary data.</text>
</comment>
<keyword evidence="2" id="KW-1185">Reference proteome</keyword>
<evidence type="ECO:0000313" key="2">
    <source>
        <dbReference type="Proteomes" id="UP000827976"/>
    </source>
</evidence>
<accession>A0ACB7V101</accession>
<reference evidence="2" key="1">
    <citation type="journal article" date="2022" name="Nat. Commun.">
        <title>Chromosome evolution and the genetic basis of agronomically important traits in greater yam.</title>
        <authorList>
            <person name="Bredeson J.V."/>
            <person name="Lyons J.B."/>
            <person name="Oniyinde I.O."/>
            <person name="Okereke N.R."/>
            <person name="Kolade O."/>
            <person name="Nnabue I."/>
            <person name="Nwadili C.O."/>
            <person name="Hribova E."/>
            <person name="Parker M."/>
            <person name="Nwogha J."/>
            <person name="Shu S."/>
            <person name="Carlson J."/>
            <person name="Kariba R."/>
            <person name="Muthemba S."/>
            <person name="Knop K."/>
            <person name="Barton G.J."/>
            <person name="Sherwood A.V."/>
            <person name="Lopez-Montes A."/>
            <person name="Asiedu R."/>
            <person name="Jamnadass R."/>
            <person name="Muchugi A."/>
            <person name="Goodstein D."/>
            <person name="Egesi C.N."/>
            <person name="Featherston J."/>
            <person name="Asfaw A."/>
            <person name="Simpson G.G."/>
            <person name="Dolezel J."/>
            <person name="Hendre P.S."/>
            <person name="Van Deynze A."/>
            <person name="Kumar P.L."/>
            <person name="Obidiegwu J.E."/>
            <person name="Bhattacharjee R."/>
            <person name="Rokhsar D.S."/>
        </authorList>
    </citation>
    <scope>NUCLEOTIDE SEQUENCE [LARGE SCALE GENOMIC DNA]</scope>
    <source>
        <strain evidence="2">cv. TDa95/00328</strain>
    </source>
</reference>